<sequence length="321" mass="34571">MPALPTSPSTVSSFLVSPLVGLCLFVLALVSISGFSYFGSLAFRKLCERRRVRIADAENAVSTSVLFVEPRPAGPAKSAAIVVLVAARDALHAQKNKASAVSDRRTLHKTLMSDSQHTISKPVHSANLPIIGPRTHITRVLLRHQGEKNASQRVVAHRSWTLPGQSPLRSVYTAPEVEVYSAPFPAVLEAVEPVPDIAPVSPAVMLTRSARILARLHASDSGLSDASYLDEDTEDAEDCVSVAPSSAPDEDSMIPLPVRASQPRVLVSARLGNLCRAVATKRSPTKIPSPHNNKTVARSVGKRPSVRERREKENGAQASWR</sequence>
<evidence type="ECO:0000313" key="3">
    <source>
        <dbReference type="EMBL" id="KAJ7078437.1"/>
    </source>
</evidence>
<keyword evidence="2" id="KW-1133">Transmembrane helix</keyword>
<comment type="caution">
    <text evidence="3">The sequence shown here is derived from an EMBL/GenBank/DDBJ whole genome shotgun (WGS) entry which is preliminary data.</text>
</comment>
<organism evidence="3 4">
    <name type="scientific">Mycena belliarum</name>
    <dbReference type="NCBI Taxonomy" id="1033014"/>
    <lineage>
        <taxon>Eukaryota</taxon>
        <taxon>Fungi</taxon>
        <taxon>Dikarya</taxon>
        <taxon>Basidiomycota</taxon>
        <taxon>Agaricomycotina</taxon>
        <taxon>Agaricomycetes</taxon>
        <taxon>Agaricomycetidae</taxon>
        <taxon>Agaricales</taxon>
        <taxon>Marasmiineae</taxon>
        <taxon>Mycenaceae</taxon>
        <taxon>Mycena</taxon>
    </lineage>
</organism>
<proteinExistence type="predicted"/>
<dbReference type="AlphaFoldDB" id="A0AAD6TV38"/>
<dbReference type="EMBL" id="JARJCN010000066">
    <property type="protein sequence ID" value="KAJ7078437.1"/>
    <property type="molecule type" value="Genomic_DNA"/>
</dbReference>
<name>A0AAD6TV38_9AGAR</name>
<reference evidence="3" key="1">
    <citation type="submission" date="2023-03" db="EMBL/GenBank/DDBJ databases">
        <title>Massive genome expansion in bonnet fungi (Mycena s.s.) driven by repeated elements and novel gene families across ecological guilds.</title>
        <authorList>
            <consortium name="Lawrence Berkeley National Laboratory"/>
            <person name="Harder C.B."/>
            <person name="Miyauchi S."/>
            <person name="Viragh M."/>
            <person name="Kuo A."/>
            <person name="Thoen E."/>
            <person name="Andreopoulos B."/>
            <person name="Lu D."/>
            <person name="Skrede I."/>
            <person name="Drula E."/>
            <person name="Henrissat B."/>
            <person name="Morin E."/>
            <person name="Kohler A."/>
            <person name="Barry K."/>
            <person name="LaButti K."/>
            <person name="Morin E."/>
            <person name="Salamov A."/>
            <person name="Lipzen A."/>
            <person name="Mereny Z."/>
            <person name="Hegedus B."/>
            <person name="Baldrian P."/>
            <person name="Stursova M."/>
            <person name="Weitz H."/>
            <person name="Taylor A."/>
            <person name="Grigoriev I.V."/>
            <person name="Nagy L.G."/>
            <person name="Martin F."/>
            <person name="Kauserud H."/>
        </authorList>
    </citation>
    <scope>NUCLEOTIDE SEQUENCE</scope>
    <source>
        <strain evidence="3">CBHHK173m</strain>
    </source>
</reference>
<keyword evidence="2" id="KW-0812">Transmembrane</keyword>
<feature type="compositionally biased region" description="Basic and acidic residues" evidence="1">
    <location>
        <begin position="305"/>
        <end position="314"/>
    </location>
</feature>
<evidence type="ECO:0000256" key="2">
    <source>
        <dbReference type="SAM" id="Phobius"/>
    </source>
</evidence>
<feature type="region of interest" description="Disordered" evidence="1">
    <location>
        <begin position="280"/>
        <end position="321"/>
    </location>
</feature>
<evidence type="ECO:0000313" key="4">
    <source>
        <dbReference type="Proteomes" id="UP001222325"/>
    </source>
</evidence>
<keyword evidence="2" id="KW-0472">Membrane</keyword>
<dbReference type="Proteomes" id="UP001222325">
    <property type="component" value="Unassembled WGS sequence"/>
</dbReference>
<evidence type="ECO:0000256" key="1">
    <source>
        <dbReference type="SAM" id="MobiDB-lite"/>
    </source>
</evidence>
<keyword evidence="4" id="KW-1185">Reference proteome</keyword>
<accession>A0AAD6TV38</accession>
<protein>
    <submittedName>
        <fullName evidence="3">Uncharacterized protein</fullName>
    </submittedName>
</protein>
<feature type="transmembrane region" description="Helical" evidence="2">
    <location>
        <begin position="15"/>
        <end position="43"/>
    </location>
</feature>
<gene>
    <name evidence="3" type="ORF">B0H15DRAFT_954569</name>
</gene>